<dbReference type="EMBL" id="CAJNOI010001483">
    <property type="protein sequence ID" value="CAF1417205.1"/>
    <property type="molecule type" value="Genomic_DNA"/>
</dbReference>
<evidence type="ECO:0000313" key="7">
    <source>
        <dbReference type="Proteomes" id="UP000663877"/>
    </source>
</evidence>
<keyword evidence="2" id="KW-0472">Membrane</keyword>
<keyword evidence="2" id="KW-0812">Transmembrane</keyword>
<keyword evidence="2" id="KW-1133">Transmembrane helix</keyword>
<keyword evidence="3" id="KW-0732">Signal</keyword>
<feature type="transmembrane region" description="Helical" evidence="2">
    <location>
        <begin position="275"/>
        <end position="295"/>
    </location>
</feature>
<sequence>MVKLLVLAILLTVSPASGLLEKLLLAENGCYDGCHKNYETNTVHLEACKKGCDLKLFRAADCANQCKLHTKDEESLNCCQVGCTLNDAADKVEPEKPVIAIDPVPEIKSPVMIPINPEIGRPRSIILIRLRSRPPMDMPSVQRFFNGDPVQMFNSMIKQFQENANNFEQTIRQSFEQNSKDLPKITELKSISDLVKSIPINPLPGNVRADSSSESSEESNGKRPLMGEIRHVFQHPRDHHKFQREHMQPVRGRLHQFIHNVRAEWNDLIRKQPRIPVWILVGILLSSSAILWYMVMSLCRHTPSRNTLSIRAQELVFQPYDYDGYEKEKIQPDDQPYQVTESLPIKVKLSNI</sequence>
<evidence type="ECO:0000313" key="6">
    <source>
        <dbReference type="Proteomes" id="UP000663832"/>
    </source>
</evidence>
<dbReference type="AlphaFoldDB" id="A0A815M075"/>
<organism evidence="4 7">
    <name type="scientific">Adineta steineri</name>
    <dbReference type="NCBI Taxonomy" id="433720"/>
    <lineage>
        <taxon>Eukaryota</taxon>
        <taxon>Metazoa</taxon>
        <taxon>Spiralia</taxon>
        <taxon>Gnathifera</taxon>
        <taxon>Rotifera</taxon>
        <taxon>Eurotatoria</taxon>
        <taxon>Bdelloidea</taxon>
        <taxon>Adinetida</taxon>
        <taxon>Adinetidae</taxon>
        <taxon>Adineta</taxon>
    </lineage>
</organism>
<keyword evidence="6" id="KW-1185">Reference proteome</keyword>
<dbReference type="OrthoDB" id="9997362at2759"/>
<evidence type="ECO:0000313" key="5">
    <source>
        <dbReference type="EMBL" id="CAF1619536.1"/>
    </source>
</evidence>
<dbReference type="Proteomes" id="UP000663832">
    <property type="component" value="Unassembled WGS sequence"/>
</dbReference>
<evidence type="ECO:0000256" key="2">
    <source>
        <dbReference type="SAM" id="Phobius"/>
    </source>
</evidence>
<comment type="caution">
    <text evidence="4">The sequence shown here is derived from an EMBL/GenBank/DDBJ whole genome shotgun (WGS) entry which is preliminary data.</text>
</comment>
<dbReference type="Proteomes" id="UP000663877">
    <property type="component" value="Unassembled WGS sequence"/>
</dbReference>
<name>A0A815M075_9BILA</name>
<reference evidence="4" key="1">
    <citation type="submission" date="2021-02" db="EMBL/GenBank/DDBJ databases">
        <authorList>
            <person name="Nowell W R."/>
        </authorList>
    </citation>
    <scope>NUCLEOTIDE SEQUENCE</scope>
</reference>
<evidence type="ECO:0000256" key="3">
    <source>
        <dbReference type="SAM" id="SignalP"/>
    </source>
</evidence>
<protein>
    <submittedName>
        <fullName evidence="4">Uncharacterized protein</fullName>
    </submittedName>
</protein>
<accession>A0A815M075</accession>
<proteinExistence type="predicted"/>
<feature type="signal peptide" evidence="3">
    <location>
        <begin position="1"/>
        <end position="18"/>
    </location>
</feature>
<evidence type="ECO:0000313" key="4">
    <source>
        <dbReference type="EMBL" id="CAF1417205.1"/>
    </source>
</evidence>
<gene>
    <name evidence="4" type="ORF">BJG266_LOCUS38563</name>
    <name evidence="5" type="ORF">QVE165_LOCUS55433</name>
</gene>
<feature type="region of interest" description="Disordered" evidence="1">
    <location>
        <begin position="205"/>
        <end position="225"/>
    </location>
</feature>
<feature type="chain" id="PRO_5035606554" evidence="3">
    <location>
        <begin position="19"/>
        <end position="352"/>
    </location>
</feature>
<dbReference type="EMBL" id="CAJNOM010001806">
    <property type="protein sequence ID" value="CAF1619536.1"/>
    <property type="molecule type" value="Genomic_DNA"/>
</dbReference>
<evidence type="ECO:0000256" key="1">
    <source>
        <dbReference type="SAM" id="MobiDB-lite"/>
    </source>
</evidence>